<keyword evidence="3 5" id="KW-1133">Transmembrane helix</keyword>
<evidence type="ECO:0000256" key="3">
    <source>
        <dbReference type="ARBA" id="ARBA00022989"/>
    </source>
</evidence>
<comment type="caution">
    <text evidence="6">The sequence shown here is derived from an EMBL/GenBank/DDBJ whole genome shotgun (WGS) entry which is preliminary data.</text>
</comment>
<dbReference type="OrthoDB" id="9808930at2"/>
<evidence type="ECO:0008006" key="8">
    <source>
        <dbReference type="Google" id="ProtNLM"/>
    </source>
</evidence>
<comment type="subcellular location">
    <subcellularLocation>
        <location evidence="1">Membrane</location>
        <topology evidence="1">Multi-pass membrane protein</topology>
    </subcellularLocation>
</comment>
<organism evidence="6 7">
    <name type="scientific">Mangrovimonas yunxiaonensis</name>
    <dbReference type="NCBI Taxonomy" id="1197477"/>
    <lineage>
        <taxon>Bacteria</taxon>
        <taxon>Pseudomonadati</taxon>
        <taxon>Bacteroidota</taxon>
        <taxon>Flavobacteriia</taxon>
        <taxon>Flavobacteriales</taxon>
        <taxon>Flavobacteriaceae</taxon>
        <taxon>Mangrovimonas</taxon>
    </lineage>
</organism>
<gene>
    <name evidence="6" type="ORF">IA57_01960</name>
</gene>
<protein>
    <recommendedName>
        <fullName evidence="8">DUF4870 domain-containing protein</fullName>
    </recommendedName>
</protein>
<keyword evidence="4 5" id="KW-0472">Membrane</keyword>
<evidence type="ECO:0000256" key="1">
    <source>
        <dbReference type="ARBA" id="ARBA00004141"/>
    </source>
</evidence>
<reference evidence="7" key="2">
    <citation type="submission" date="2014-07" db="EMBL/GenBank/DDBJ databases">
        <title>Genome sequence of Mangrovimonas yunxiaonensis.</title>
        <authorList>
            <person name="Li Y."/>
            <person name="Zheng T."/>
        </authorList>
    </citation>
    <scope>NUCLEOTIDE SEQUENCE [LARGE SCALE GENOMIC DNA]</scope>
    <source>
        <strain evidence="7">LY01</strain>
    </source>
</reference>
<dbReference type="STRING" id="1197477.IA57_01960"/>
<dbReference type="EMBL" id="JPFK01000002">
    <property type="protein sequence ID" value="KFB02421.1"/>
    <property type="molecule type" value="Genomic_DNA"/>
</dbReference>
<evidence type="ECO:0000313" key="6">
    <source>
        <dbReference type="EMBL" id="KFB02421.1"/>
    </source>
</evidence>
<dbReference type="AlphaFoldDB" id="A0A084TNY5"/>
<keyword evidence="2 5" id="KW-0812">Transmembrane</keyword>
<dbReference type="Pfam" id="PF09685">
    <property type="entry name" value="MamF_MmsF"/>
    <property type="match status" value="1"/>
</dbReference>
<reference evidence="6 7" key="1">
    <citation type="journal article" date="2014" name="Genome Announc.">
        <title>Draft Genome Sequence of the Algicidal Bacterium Mangrovimonas yunxiaonensis Strain LY01.</title>
        <authorList>
            <person name="Li Y."/>
            <person name="Zhu H."/>
            <person name="Li C."/>
            <person name="Zhang H."/>
            <person name="Chen Z."/>
            <person name="Zheng W."/>
            <person name="Xu H."/>
            <person name="Zheng T."/>
        </authorList>
    </citation>
    <scope>NUCLEOTIDE SEQUENCE [LARGE SCALE GENOMIC DNA]</scope>
    <source>
        <strain evidence="6 7">LY01</strain>
    </source>
</reference>
<dbReference type="InterPro" id="IPR019109">
    <property type="entry name" value="MamF_MmsF"/>
</dbReference>
<proteinExistence type="predicted"/>
<accession>A0A084TNY5</accession>
<evidence type="ECO:0000313" key="7">
    <source>
        <dbReference type="Proteomes" id="UP000028521"/>
    </source>
</evidence>
<evidence type="ECO:0000256" key="4">
    <source>
        <dbReference type="ARBA" id="ARBA00023136"/>
    </source>
</evidence>
<dbReference type="RefSeq" id="WP_036118742.1">
    <property type="nucleotide sequence ID" value="NZ_BMET01000002.1"/>
</dbReference>
<feature type="transmembrane region" description="Helical" evidence="5">
    <location>
        <begin position="105"/>
        <end position="130"/>
    </location>
</feature>
<dbReference type="Proteomes" id="UP000028521">
    <property type="component" value="Unassembled WGS sequence"/>
</dbReference>
<keyword evidence="7" id="KW-1185">Reference proteome</keyword>
<feature type="transmembrane region" description="Helical" evidence="5">
    <location>
        <begin position="21"/>
        <end position="38"/>
    </location>
</feature>
<feature type="transmembrane region" description="Helical" evidence="5">
    <location>
        <begin position="59"/>
        <end position="85"/>
    </location>
</feature>
<evidence type="ECO:0000256" key="2">
    <source>
        <dbReference type="ARBA" id="ARBA00022692"/>
    </source>
</evidence>
<name>A0A084TNY5_9FLAO</name>
<dbReference type="eggNOG" id="COG3296">
    <property type="taxonomic scope" value="Bacteria"/>
</dbReference>
<evidence type="ECO:0000256" key="5">
    <source>
        <dbReference type="SAM" id="Phobius"/>
    </source>
</evidence>
<sequence length="148" mass="16666">MPDNHQKNIATFIHLSTFSRFIIPLGNYIAPIVLWSINKNKGAFIDAHGKQAINFQISILLYTVIIGMITVPFFIFNFFGGIGFIDFNGFQDFHINLGKPSPLLYLTGFIGLLGIVAFILELVFIITASLKARDGLNYNYPFTINFIK</sequence>